<name>A0A1S7QSG0_9HYPH</name>
<dbReference type="RefSeq" id="WP_080819461.1">
    <property type="nucleotide sequence ID" value="NZ_LT009749.1"/>
</dbReference>
<dbReference type="EMBL" id="FBWG01000028">
    <property type="protein sequence ID" value="CUX41490.1"/>
    <property type="molecule type" value="Genomic_DNA"/>
</dbReference>
<dbReference type="Proteomes" id="UP000191987">
    <property type="component" value="Unassembled WGS sequence"/>
</dbReference>
<protein>
    <submittedName>
        <fullName evidence="1">Uncharacterized protein</fullName>
    </submittedName>
</protein>
<sequence>MTSKRQIPAAFTKGHVLCSPSGKLQPKTWGETAAKAIASKYRKHETWEKAQRRGWSVQFVYVRFFVPVFKATFTTTEISETYDAEDI</sequence>
<evidence type="ECO:0000313" key="1">
    <source>
        <dbReference type="EMBL" id="CUX41490.1"/>
    </source>
</evidence>
<evidence type="ECO:0000313" key="2">
    <source>
        <dbReference type="Proteomes" id="UP000191987"/>
    </source>
</evidence>
<accession>A0A1S7QSG0</accession>
<organism evidence="1 2">
    <name type="scientific">Agrobacterium deltaense Zutra 3/1</name>
    <dbReference type="NCBI Taxonomy" id="1183427"/>
    <lineage>
        <taxon>Bacteria</taxon>
        <taxon>Pseudomonadati</taxon>
        <taxon>Pseudomonadota</taxon>
        <taxon>Alphaproteobacteria</taxon>
        <taxon>Hyphomicrobiales</taxon>
        <taxon>Rhizobiaceae</taxon>
        <taxon>Rhizobium/Agrobacterium group</taxon>
        <taxon>Agrobacterium</taxon>
    </lineage>
</organism>
<dbReference type="AlphaFoldDB" id="A0A1S7QSG0"/>
<proteinExistence type="predicted"/>
<gene>
    <name evidence="1" type="ORF">AGR7C_Lc100137</name>
</gene>
<reference evidence="1 2" key="1">
    <citation type="submission" date="2016-01" db="EMBL/GenBank/DDBJ databases">
        <authorList>
            <person name="Oliw E.H."/>
        </authorList>
    </citation>
    <scope>NUCLEOTIDE SEQUENCE [LARGE SCALE GENOMIC DNA]</scope>
    <source>
        <strain evidence="1 2">Zutra 3-1</strain>
    </source>
</reference>